<accession>A0A1Y3B6X9</accession>
<evidence type="ECO:0008006" key="3">
    <source>
        <dbReference type="Google" id="ProtNLM"/>
    </source>
</evidence>
<comment type="caution">
    <text evidence="1">The sequence shown here is derived from an EMBL/GenBank/DDBJ whole genome shotgun (WGS) entry which is preliminary data.</text>
</comment>
<reference evidence="1 2" key="1">
    <citation type="submission" date="2017-03" db="EMBL/GenBank/DDBJ databases">
        <title>Genome Survey of Euroglyphus maynei.</title>
        <authorList>
            <person name="Arlian L.G."/>
            <person name="Morgan M.S."/>
            <person name="Rider S.D."/>
        </authorList>
    </citation>
    <scope>NUCLEOTIDE SEQUENCE [LARGE SCALE GENOMIC DNA]</scope>
    <source>
        <strain evidence="1">Arlian Lab</strain>
        <tissue evidence="1">Whole body</tissue>
    </source>
</reference>
<gene>
    <name evidence="1" type="ORF">BLA29_005079</name>
</gene>
<dbReference type="EMBL" id="MUJZ01036763">
    <property type="protein sequence ID" value="OTF76582.1"/>
    <property type="molecule type" value="Genomic_DNA"/>
</dbReference>
<proteinExistence type="predicted"/>
<evidence type="ECO:0000313" key="1">
    <source>
        <dbReference type="EMBL" id="OTF76582.1"/>
    </source>
</evidence>
<protein>
    <recommendedName>
        <fullName evidence="3">ATP-dependent DNA helicase RecQ zinc-binding domain-containing protein</fullName>
    </recommendedName>
</protein>
<keyword evidence="2" id="KW-1185">Reference proteome</keyword>
<evidence type="ECO:0000313" key="2">
    <source>
        <dbReference type="Proteomes" id="UP000194236"/>
    </source>
</evidence>
<dbReference type="Proteomes" id="UP000194236">
    <property type="component" value="Unassembled WGS sequence"/>
</dbReference>
<dbReference type="AlphaFoldDB" id="A0A1Y3B6X9"/>
<organism evidence="1 2">
    <name type="scientific">Euroglyphus maynei</name>
    <name type="common">Mayne's house dust mite</name>
    <dbReference type="NCBI Taxonomy" id="6958"/>
    <lineage>
        <taxon>Eukaryota</taxon>
        <taxon>Metazoa</taxon>
        <taxon>Ecdysozoa</taxon>
        <taxon>Arthropoda</taxon>
        <taxon>Chelicerata</taxon>
        <taxon>Arachnida</taxon>
        <taxon>Acari</taxon>
        <taxon>Acariformes</taxon>
        <taxon>Sarcoptiformes</taxon>
        <taxon>Astigmata</taxon>
        <taxon>Psoroptidia</taxon>
        <taxon>Analgoidea</taxon>
        <taxon>Pyroglyphidae</taxon>
        <taxon>Pyroglyphinae</taxon>
        <taxon>Euroglyphus</taxon>
    </lineage>
</organism>
<sequence>MIRYCENFQKCRHSLILSEFVGDENIVHKGCGSSCDICCDARTVQKRFEKFQKFRMKNLYGSHRRNNDDDGDNYFLPKQDEIKDPDEFRKKKEIQTIDIVKAEFKKRKIATPSPPPPKSKFKSAATIILENSNKMANPSDKNENKIKKDSIDDETRRMFRDKMIAEITNHLLQVSESKNFNNSTIEQMVKQEESKIFSSKSSNRMLYRASIANLLKQIRDSTKAMKLNATIEQYLK</sequence>
<name>A0A1Y3B6X9_EURMA</name>